<evidence type="ECO:0000256" key="1">
    <source>
        <dbReference type="SAM" id="MobiDB-lite"/>
    </source>
</evidence>
<reference evidence="4 5" key="1">
    <citation type="submission" date="2016-10" db="EMBL/GenBank/DDBJ databases">
        <authorList>
            <person name="de Groot N.N."/>
        </authorList>
    </citation>
    <scope>NUCLEOTIDE SEQUENCE [LARGE SCALE GENOMIC DNA]</scope>
    <source>
        <strain evidence="4 5">DSM 25927</strain>
    </source>
</reference>
<proteinExistence type="predicted"/>
<gene>
    <name evidence="4" type="ORF">SAMN04488038_103291</name>
</gene>
<dbReference type="AlphaFoldDB" id="A0A1H9D4Q2"/>
<dbReference type="PROSITE" id="PS50222">
    <property type="entry name" value="EF_HAND_2"/>
    <property type="match status" value="1"/>
</dbReference>
<dbReference type="InterPro" id="IPR002048">
    <property type="entry name" value="EF_hand_dom"/>
</dbReference>
<dbReference type="EMBL" id="FOFS01000003">
    <property type="protein sequence ID" value="SEQ07813.1"/>
    <property type="molecule type" value="Genomic_DNA"/>
</dbReference>
<dbReference type="PROSITE" id="PS00018">
    <property type="entry name" value="EF_HAND_1"/>
    <property type="match status" value="1"/>
</dbReference>
<dbReference type="GO" id="GO:0005509">
    <property type="term" value="F:calcium ion binding"/>
    <property type="evidence" value="ECO:0007669"/>
    <property type="project" value="InterPro"/>
</dbReference>
<dbReference type="Proteomes" id="UP000199233">
    <property type="component" value="Unassembled WGS sequence"/>
</dbReference>
<dbReference type="InterPro" id="IPR011992">
    <property type="entry name" value="EF-hand-dom_pair"/>
</dbReference>
<feature type="signal peptide" evidence="2">
    <location>
        <begin position="1"/>
        <end position="22"/>
    </location>
</feature>
<organism evidence="4 5">
    <name type="scientific">Solimonas aquatica</name>
    <dbReference type="NCBI Taxonomy" id="489703"/>
    <lineage>
        <taxon>Bacteria</taxon>
        <taxon>Pseudomonadati</taxon>
        <taxon>Pseudomonadota</taxon>
        <taxon>Gammaproteobacteria</taxon>
        <taxon>Nevskiales</taxon>
        <taxon>Nevskiaceae</taxon>
        <taxon>Solimonas</taxon>
    </lineage>
</organism>
<dbReference type="Pfam" id="PF13202">
    <property type="entry name" value="EF-hand_5"/>
    <property type="match status" value="2"/>
</dbReference>
<keyword evidence="2" id="KW-0732">Signal</keyword>
<evidence type="ECO:0000313" key="5">
    <source>
        <dbReference type="Proteomes" id="UP000199233"/>
    </source>
</evidence>
<dbReference type="STRING" id="489703.SAMN04488038_103291"/>
<evidence type="ECO:0000256" key="2">
    <source>
        <dbReference type="SAM" id="SignalP"/>
    </source>
</evidence>
<sequence length="94" mass="10067">MDKSYLHYTSLFLLLLSAGVEAAAPLPGASLDKPGAPTVGAPANTSPVSAMWVDKNGDGLIQKDEVIPGTQLAKRFDTRDANHDGTLSRDEYFY</sequence>
<dbReference type="Gene3D" id="1.10.238.10">
    <property type="entry name" value="EF-hand"/>
    <property type="match status" value="1"/>
</dbReference>
<name>A0A1H9D4Q2_9GAMM</name>
<evidence type="ECO:0000313" key="4">
    <source>
        <dbReference type="EMBL" id="SEQ07813.1"/>
    </source>
</evidence>
<evidence type="ECO:0000259" key="3">
    <source>
        <dbReference type="PROSITE" id="PS50222"/>
    </source>
</evidence>
<feature type="region of interest" description="Disordered" evidence="1">
    <location>
        <begin position="26"/>
        <end position="46"/>
    </location>
</feature>
<dbReference type="InterPro" id="IPR018247">
    <property type="entry name" value="EF_Hand_1_Ca_BS"/>
</dbReference>
<keyword evidence="5" id="KW-1185">Reference proteome</keyword>
<accession>A0A1H9D4Q2</accession>
<protein>
    <submittedName>
        <fullName evidence="4">EF hand</fullName>
    </submittedName>
</protein>
<dbReference type="RefSeq" id="WP_093283166.1">
    <property type="nucleotide sequence ID" value="NZ_FOFS01000003.1"/>
</dbReference>
<feature type="chain" id="PRO_5011440392" evidence="2">
    <location>
        <begin position="23"/>
        <end position="94"/>
    </location>
</feature>
<dbReference type="SUPFAM" id="SSF47473">
    <property type="entry name" value="EF-hand"/>
    <property type="match status" value="1"/>
</dbReference>
<feature type="domain" description="EF-hand" evidence="3">
    <location>
        <begin position="67"/>
        <end position="94"/>
    </location>
</feature>